<feature type="region of interest" description="Disordered" evidence="1">
    <location>
        <begin position="1"/>
        <end position="26"/>
    </location>
</feature>
<dbReference type="STRING" id="5353.A0A1Q3E6R7"/>
<dbReference type="InterPro" id="IPR015655">
    <property type="entry name" value="PP2C"/>
</dbReference>
<sequence length="477" mass="54177">MLRQAEPSVLRHEDPSKKTKSLSFSRKGSMGGRFYHNDEFKESLLEAATIDIMVFRFQCSYLDFLAPAGPRAGTNSTLRFMDQQLIMESLNAAFSRKCIKSLDICFDNARISQAGFQAKKSVNEDKTVFLESQLGLIVALFDGHHSDELADYASKTLPPLLLERIQKTLFEKGCTLDEAVVTSFIQGIEEYDRWLIQGVIDEFPQKDQTDWSDPFWEDEREVFSVLGWLKEHPKFQRARYAVVGTTALIAFIDRAKENVWVASLGDSDAFLGQKREDGVNWEVTCLSDYHNGQNPDELERVQREHPGEPQVIQYGRILSCLAVTRALGNHQLKTPYHFAKNILRFIWPSPFPMEVLDNCTTPPYISATAVVRRHSLKLGDILVLSSDGLAYELRNFDEDNKKNLIISFSMNSNVDSFPENASWSEKLGHQYILAQDGDNPAERVIKNVCFGTDLEKMAEAVNPSEEWDDISVLVLQL</sequence>
<dbReference type="InterPro" id="IPR001932">
    <property type="entry name" value="PPM-type_phosphatase-like_dom"/>
</dbReference>
<evidence type="ECO:0000313" key="3">
    <source>
        <dbReference type="EMBL" id="GAW02856.1"/>
    </source>
</evidence>
<dbReference type="GO" id="GO:0004722">
    <property type="term" value="F:protein serine/threonine phosphatase activity"/>
    <property type="evidence" value="ECO:0007669"/>
    <property type="project" value="InterPro"/>
</dbReference>
<reference evidence="3 4" key="1">
    <citation type="submission" date="2016-08" db="EMBL/GenBank/DDBJ databases">
        <authorList>
            <consortium name="Lentinula edodes genome sequencing consortium"/>
            <person name="Sakamoto Y."/>
            <person name="Nakade K."/>
            <person name="Sato S."/>
            <person name="Yoshida Y."/>
            <person name="Miyazaki K."/>
            <person name="Natsume S."/>
            <person name="Konno N."/>
        </authorList>
    </citation>
    <scope>NUCLEOTIDE SEQUENCE [LARGE SCALE GENOMIC DNA]</scope>
    <source>
        <strain evidence="3 4">NBRC 111202</strain>
    </source>
</reference>
<dbReference type="InterPro" id="IPR036457">
    <property type="entry name" value="PPM-type-like_dom_sf"/>
</dbReference>
<dbReference type="CDD" id="cd00143">
    <property type="entry name" value="PP2Cc"/>
    <property type="match status" value="1"/>
</dbReference>
<evidence type="ECO:0000256" key="1">
    <source>
        <dbReference type="SAM" id="MobiDB-lite"/>
    </source>
</evidence>
<evidence type="ECO:0000313" key="4">
    <source>
        <dbReference type="Proteomes" id="UP000188533"/>
    </source>
</evidence>
<gene>
    <name evidence="3" type="ORF">LENED_004533</name>
</gene>
<name>A0A1Q3E6R7_LENED</name>
<dbReference type="Proteomes" id="UP000188533">
    <property type="component" value="Unassembled WGS sequence"/>
</dbReference>
<evidence type="ECO:0000259" key="2">
    <source>
        <dbReference type="PROSITE" id="PS51746"/>
    </source>
</evidence>
<dbReference type="PROSITE" id="PS51746">
    <property type="entry name" value="PPM_2"/>
    <property type="match status" value="1"/>
</dbReference>
<dbReference type="PANTHER" id="PTHR13832:SF792">
    <property type="entry name" value="GM14286P"/>
    <property type="match status" value="1"/>
</dbReference>
<proteinExistence type="predicted"/>
<comment type="caution">
    <text evidence="3">The sequence shown here is derived from an EMBL/GenBank/DDBJ whole genome shotgun (WGS) entry which is preliminary data.</text>
</comment>
<protein>
    <submittedName>
        <fullName evidence="3">Protein serine threonine phosphatase 2C</fullName>
    </submittedName>
</protein>
<feature type="domain" description="PPM-type phosphatase" evidence="2">
    <location>
        <begin position="110"/>
        <end position="477"/>
    </location>
</feature>
<dbReference type="Gene3D" id="3.60.40.10">
    <property type="entry name" value="PPM-type phosphatase domain"/>
    <property type="match status" value="1"/>
</dbReference>
<dbReference type="AlphaFoldDB" id="A0A1Q3E6R7"/>
<organism evidence="3 4">
    <name type="scientific">Lentinula edodes</name>
    <name type="common">Shiitake mushroom</name>
    <name type="synonym">Lentinus edodes</name>
    <dbReference type="NCBI Taxonomy" id="5353"/>
    <lineage>
        <taxon>Eukaryota</taxon>
        <taxon>Fungi</taxon>
        <taxon>Dikarya</taxon>
        <taxon>Basidiomycota</taxon>
        <taxon>Agaricomycotina</taxon>
        <taxon>Agaricomycetes</taxon>
        <taxon>Agaricomycetidae</taxon>
        <taxon>Agaricales</taxon>
        <taxon>Marasmiineae</taxon>
        <taxon>Omphalotaceae</taxon>
        <taxon>Lentinula</taxon>
    </lineage>
</organism>
<dbReference type="SMART" id="SM00332">
    <property type="entry name" value="PP2Cc"/>
    <property type="match status" value="1"/>
</dbReference>
<reference evidence="3 4" key="2">
    <citation type="submission" date="2017-02" db="EMBL/GenBank/DDBJ databases">
        <title>A genome survey and senescence transcriptome analysis in Lentinula edodes.</title>
        <authorList>
            <person name="Sakamoto Y."/>
            <person name="Nakade K."/>
            <person name="Sato S."/>
            <person name="Yoshida Y."/>
            <person name="Miyazaki K."/>
            <person name="Natsume S."/>
            <person name="Konno N."/>
        </authorList>
    </citation>
    <scope>NUCLEOTIDE SEQUENCE [LARGE SCALE GENOMIC DNA]</scope>
    <source>
        <strain evidence="3 4">NBRC 111202</strain>
    </source>
</reference>
<keyword evidence="4" id="KW-1185">Reference proteome</keyword>
<dbReference type="Pfam" id="PF00481">
    <property type="entry name" value="PP2C"/>
    <property type="match status" value="1"/>
</dbReference>
<dbReference type="EMBL" id="BDGU01000118">
    <property type="protein sequence ID" value="GAW02856.1"/>
    <property type="molecule type" value="Genomic_DNA"/>
</dbReference>
<dbReference type="SUPFAM" id="SSF81606">
    <property type="entry name" value="PP2C-like"/>
    <property type="match status" value="1"/>
</dbReference>
<dbReference type="PANTHER" id="PTHR13832">
    <property type="entry name" value="PROTEIN PHOSPHATASE 2C"/>
    <property type="match status" value="1"/>
</dbReference>
<accession>A0A1Q3E6R7</accession>